<dbReference type="InterPro" id="IPR044927">
    <property type="entry name" value="Endonuclea_NS_2"/>
</dbReference>
<proteinExistence type="predicted"/>
<keyword evidence="3" id="KW-0378">Hydrolase</keyword>
<dbReference type="RefSeq" id="WP_186970405.1">
    <property type="nucleotide sequence ID" value="NZ_JACOPK010000009.1"/>
</dbReference>
<evidence type="ECO:0000259" key="2">
    <source>
        <dbReference type="Pfam" id="PF13930"/>
    </source>
</evidence>
<dbReference type="InterPro" id="IPR035451">
    <property type="entry name" value="Ada-like_dom_sf"/>
</dbReference>
<dbReference type="EMBL" id="JACOPK010000009">
    <property type="protein sequence ID" value="MBC5696295.1"/>
    <property type="molecule type" value="Genomic_DNA"/>
</dbReference>
<feature type="domain" description="Type VII secretion system protein EssD-like" evidence="2">
    <location>
        <begin position="79"/>
        <end position="207"/>
    </location>
</feature>
<feature type="chain" id="PRO_5045281905" evidence="1">
    <location>
        <begin position="26"/>
        <end position="308"/>
    </location>
</feature>
<feature type="signal peptide" evidence="1">
    <location>
        <begin position="1"/>
        <end position="25"/>
    </location>
</feature>
<dbReference type="GO" id="GO:0004519">
    <property type="term" value="F:endonuclease activity"/>
    <property type="evidence" value="ECO:0007669"/>
    <property type="project" value="UniProtKB-KW"/>
</dbReference>
<name>A0ABR7GPP9_9FIRM</name>
<sequence>MRKLTQTLALLILTLSLLLGGCAQPAPGPSGSQSGSTSTASETAASLDNIPAFSGEPYVVIDDNQPSFTASELTTSSFESYAPLDSLGRCGVAYACISTDLMPADGEKRGSISEIKPSGWVTAKYDFVDGKYLYNRCHLIGWQLTAENANRSNLITGTRYMNVDGMLPFENMVADYIKETGSHVMYRVTPVFSGDDLVAQGVQMEAYSVEDDGDGICFNVFCYNVQPGVTIDYADGTNHLSDKDAQTDSSTSTDTASAHYVLNTSSKKYHDPSCSAVGKMSEKNRRDFTGTQAELEKEGYTPHTSCIK</sequence>
<accession>A0ABR7GPP9</accession>
<keyword evidence="1" id="KW-0732">Signal</keyword>
<evidence type="ECO:0000313" key="3">
    <source>
        <dbReference type="EMBL" id="MBC5696295.1"/>
    </source>
</evidence>
<protein>
    <submittedName>
        <fullName evidence="3">DNA/RNA non-specific endonuclease</fullName>
    </submittedName>
</protein>
<dbReference type="Gene3D" id="3.40.10.10">
    <property type="entry name" value="DNA Methylphosphotriester Repair Domain"/>
    <property type="match status" value="1"/>
</dbReference>
<dbReference type="Pfam" id="PF13930">
    <property type="entry name" value="Endonuclea_NS_2"/>
    <property type="match status" value="1"/>
</dbReference>
<dbReference type="SUPFAM" id="SSF57884">
    <property type="entry name" value="Ada DNA repair protein, N-terminal domain (N-Ada 10)"/>
    <property type="match status" value="1"/>
</dbReference>
<organism evidence="3 4">
    <name type="scientific">Agathobaculum hominis</name>
    <dbReference type="NCBI Taxonomy" id="2763014"/>
    <lineage>
        <taxon>Bacteria</taxon>
        <taxon>Bacillati</taxon>
        <taxon>Bacillota</taxon>
        <taxon>Clostridia</taxon>
        <taxon>Eubacteriales</taxon>
        <taxon>Butyricicoccaceae</taxon>
        <taxon>Agathobaculum</taxon>
    </lineage>
</organism>
<dbReference type="Proteomes" id="UP000641741">
    <property type="component" value="Unassembled WGS sequence"/>
</dbReference>
<evidence type="ECO:0000256" key="1">
    <source>
        <dbReference type="SAM" id="SignalP"/>
    </source>
</evidence>
<reference evidence="3 4" key="1">
    <citation type="submission" date="2020-08" db="EMBL/GenBank/DDBJ databases">
        <title>Genome public.</title>
        <authorList>
            <person name="Liu C."/>
            <person name="Sun Q."/>
        </authorList>
    </citation>
    <scope>NUCLEOTIDE SEQUENCE [LARGE SCALE GENOMIC DNA]</scope>
    <source>
        <strain evidence="3 4">M2</strain>
    </source>
</reference>
<evidence type="ECO:0000313" key="4">
    <source>
        <dbReference type="Proteomes" id="UP000641741"/>
    </source>
</evidence>
<dbReference type="Gene3D" id="3.40.570.10">
    <property type="entry name" value="Extracellular Endonuclease, subunit A"/>
    <property type="match status" value="1"/>
</dbReference>
<dbReference type="PROSITE" id="PS51257">
    <property type="entry name" value="PROKAR_LIPOPROTEIN"/>
    <property type="match status" value="1"/>
</dbReference>
<keyword evidence="3" id="KW-0255">Endonuclease</keyword>
<comment type="caution">
    <text evidence="3">The sequence shown here is derived from an EMBL/GenBank/DDBJ whole genome shotgun (WGS) entry which is preliminary data.</text>
</comment>
<keyword evidence="4" id="KW-1185">Reference proteome</keyword>
<gene>
    <name evidence="3" type="ORF">H8S02_10120</name>
</gene>
<keyword evidence="3" id="KW-0540">Nuclease</keyword>
<dbReference type="InterPro" id="IPR044929">
    <property type="entry name" value="DNA/RNA_non-sp_Endonuclease_sf"/>
</dbReference>